<keyword evidence="1" id="KW-0812">Transmembrane</keyword>
<evidence type="ECO:0000313" key="3">
    <source>
        <dbReference type="Proteomes" id="UP001551210"/>
    </source>
</evidence>
<keyword evidence="1" id="KW-0472">Membrane</keyword>
<sequence length="122" mass="13439">MMFGAADEWWALLLVPAVLWVPCGPFLMVGMGVWCARRPGRWPRLSSVLLPLVPVVVSAAVVVLPLDSWSLAEEADDILAYLLVYVLGITVLPWLLGYGTTRAVRAVRARRAGRVRDLSENP</sequence>
<evidence type="ECO:0000313" key="2">
    <source>
        <dbReference type="EMBL" id="MEU7295642.1"/>
    </source>
</evidence>
<reference evidence="2 3" key="1">
    <citation type="submission" date="2024-06" db="EMBL/GenBank/DDBJ databases">
        <title>The Natural Products Discovery Center: Release of the First 8490 Sequenced Strains for Exploring Actinobacteria Biosynthetic Diversity.</title>
        <authorList>
            <person name="Kalkreuter E."/>
            <person name="Kautsar S.A."/>
            <person name="Yang D."/>
            <person name="Bader C.D."/>
            <person name="Teijaro C.N."/>
            <person name="Fluegel L."/>
            <person name="Davis C.M."/>
            <person name="Simpson J.R."/>
            <person name="Lauterbach L."/>
            <person name="Steele A.D."/>
            <person name="Gui C."/>
            <person name="Meng S."/>
            <person name="Li G."/>
            <person name="Viehrig K."/>
            <person name="Ye F."/>
            <person name="Su P."/>
            <person name="Kiefer A.F."/>
            <person name="Nichols A."/>
            <person name="Cepeda A.J."/>
            <person name="Yan W."/>
            <person name="Fan B."/>
            <person name="Jiang Y."/>
            <person name="Adhikari A."/>
            <person name="Zheng C.-J."/>
            <person name="Schuster L."/>
            <person name="Cowan T.M."/>
            <person name="Smanski M.J."/>
            <person name="Chevrette M.G."/>
            <person name="De Carvalho L.P.S."/>
            <person name="Shen B."/>
        </authorList>
    </citation>
    <scope>NUCLEOTIDE SEQUENCE [LARGE SCALE GENOMIC DNA]</scope>
    <source>
        <strain evidence="2 3">NPDC045705</strain>
    </source>
</reference>
<dbReference type="EMBL" id="JBEZAM010000029">
    <property type="protein sequence ID" value="MEU7295642.1"/>
    <property type="molecule type" value="Genomic_DNA"/>
</dbReference>
<feature type="transmembrane region" description="Helical" evidence="1">
    <location>
        <begin position="48"/>
        <end position="66"/>
    </location>
</feature>
<accession>A0ABV3CZJ5</accession>
<feature type="transmembrane region" description="Helical" evidence="1">
    <location>
        <begin position="78"/>
        <end position="101"/>
    </location>
</feature>
<dbReference type="RefSeq" id="WP_359210368.1">
    <property type="nucleotide sequence ID" value="NZ_JBEZAM010000029.1"/>
</dbReference>
<keyword evidence="3" id="KW-1185">Reference proteome</keyword>
<protein>
    <recommendedName>
        <fullName evidence="4">Integral membrane protein</fullName>
    </recommendedName>
</protein>
<proteinExistence type="predicted"/>
<organism evidence="2 3">
    <name type="scientific">Streptomyces exfoliatus</name>
    <name type="common">Streptomyces hydrogenans</name>
    <dbReference type="NCBI Taxonomy" id="1905"/>
    <lineage>
        <taxon>Bacteria</taxon>
        <taxon>Bacillati</taxon>
        <taxon>Actinomycetota</taxon>
        <taxon>Actinomycetes</taxon>
        <taxon>Kitasatosporales</taxon>
        <taxon>Streptomycetaceae</taxon>
        <taxon>Streptomyces</taxon>
    </lineage>
</organism>
<comment type="caution">
    <text evidence="2">The sequence shown here is derived from an EMBL/GenBank/DDBJ whole genome shotgun (WGS) entry which is preliminary data.</text>
</comment>
<keyword evidence="1" id="KW-1133">Transmembrane helix</keyword>
<evidence type="ECO:0000256" key="1">
    <source>
        <dbReference type="SAM" id="Phobius"/>
    </source>
</evidence>
<name>A0ABV3CZJ5_STREX</name>
<feature type="transmembrane region" description="Helical" evidence="1">
    <location>
        <begin position="12"/>
        <end position="36"/>
    </location>
</feature>
<evidence type="ECO:0008006" key="4">
    <source>
        <dbReference type="Google" id="ProtNLM"/>
    </source>
</evidence>
<gene>
    <name evidence="2" type="ORF">AB0A76_20870</name>
</gene>
<dbReference type="Proteomes" id="UP001551210">
    <property type="component" value="Unassembled WGS sequence"/>
</dbReference>